<dbReference type="AlphaFoldDB" id="A0AA89BE38"/>
<protein>
    <recommendedName>
        <fullName evidence="3">Hydroxyproline-rich glycoprotein family protein</fullName>
    </recommendedName>
</protein>
<dbReference type="PANTHER" id="PTHR37767">
    <property type="entry name" value="HYDROXYPROLINE-RICH GLYCOPROTEIN FAMILY PROTEIN"/>
    <property type="match status" value="1"/>
</dbReference>
<accession>A0AA89BE38</accession>
<evidence type="ECO:0008006" key="3">
    <source>
        <dbReference type="Google" id="ProtNLM"/>
    </source>
</evidence>
<name>A0AA89BE38_9ASTE</name>
<proteinExistence type="predicted"/>
<dbReference type="PANTHER" id="PTHR37767:SF1">
    <property type="entry name" value="HYDROXYPROLINE-RICH GLYCOPROTEIN FAMILY PROTEIN"/>
    <property type="match status" value="1"/>
</dbReference>
<sequence>MDEIEVSEDYNRKRIKQPVSVPFLWEEKPGIPKKNWKPNAPLVIPFAAPPVKLVASVPFTWEEKPGTPLPCFSQPSPESAFLPPATTTSFTSTSVCTQENNDNWDGSSGGGGGCDTDYEQDEMFEVGLDAWEVETEESFSSVPSLLANRLVPTMAIFNAVPVHQISLMDCGGDQLETASSPISETDSTGSYATGTTSLVGAPFLECLFPLLSPKSSFLDKVGCSEIDSSRTAENAPGRDSPVRYSVPVRRPLTLGELIMMSRRRSYQRKAVQMHKQNLSMELMKNGALGSCTFGTGIKICALQRKWKRQLLLKLQ</sequence>
<dbReference type="InterPro" id="IPR007789">
    <property type="entry name" value="DUF688"/>
</dbReference>
<evidence type="ECO:0000313" key="1">
    <source>
        <dbReference type="EMBL" id="KAK3040124.1"/>
    </source>
</evidence>
<dbReference type="Proteomes" id="UP001188597">
    <property type="component" value="Unassembled WGS sequence"/>
</dbReference>
<keyword evidence="2" id="KW-1185">Reference proteome</keyword>
<evidence type="ECO:0000313" key="2">
    <source>
        <dbReference type="Proteomes" id="UP001188597"/>
    </source>
</evidence>
<dbReference type="EMBL" id="JAVXUP010000061">
    <property type="protein sequence ID" value="KAK3040124.1"/>
    <property type="molecule type" value="Genomic_DNA"/>
</dbReference>
<gene>
    <name evidence="1" type="ORF">RJ639_027850</name>
</gene>
<dbReference type="Pfam" id="PF05097">
    <property type="entry name" value="DUF688"/>
    <property type="match status" value="1"/>
</dbReference>
<reference evidence="1" key="1">
    <citation type="submission" date="2022-12" db="EMBL/GenBank/DDBJ databases">
        <title>Draft genome assemblies for two species of Escallonia (Escalloniales).</title>
        <authorList>
            <person name="Chanderbali A."/>
            <person name="Dervinis C."/>
            <person name="Anghel I."/>
            <person name="Soltis D."/>
            <person name="Soltis P."/>
            <person name="Zapata F."/>
        </authorList>
    </citation>
    <scope>NUCLEOTIDE SEQUENCE</scope>
    <source>
        <strain evidence="1">UCBG64.0493</strain>
        <tissue evidence="1">Leaf</tissue>
    </source>
</reference>
<comment type="caution">
    <text evidence="1">The sequence shown here is derived from an EMBL/GenBank/DDBJ whole genome shotgun (WGS) entry which is preliminary data.</text>
</comment>
<organism evidence="1 2">
    <name type="scientific">Escallonia herrerae</name>
    <dbReference type="NCBI Taxonomy" id="1293975"/>
    <lineage>
        <taxon>Eukaryota</taxon>
        <taxon>Viridiplantae</taxon>
        <taxon>Streptophyta</taxon>
        <taxon>Embryophyta</taxon>
        <taxon>Tracheophyta</taxon>
        <taxon>Spermatophyta</taxon>
        <taxon>Magnoliopsida</taxon>
        <taxon>eudicotyledons</taxon>
        <taxon>Gunneridae</taxon>
        <taxon>Pentapetalae</taxon>
        <taxon>asterids</taxon>
        <taxon>campanulids</taxon>
        <taxon>Escalloniales</taxon>
        <taxon>Escalloniaceae</taxon>
        <taxon>Escallonia</taxon>
    </lineage>
</organism>